<reference evidence="12 13" key="1">
    <citation type="journal article" date="2015" name="Stand. Genomic Sci.">
        <title>Genomic Encyclopedia of Bacterial and Archaeal Type Strains, Phase III: the genomes of soil and plant-associated and newly described type strains.</title>
        <authorList>
            <person name="Whitman W.B."/>
            <person name="Woyke T."/>
            <person name="Klenk H.P."/>
            <person name="Zhou Y."/>
            <person name="Lilburn T.G."/>
            <person name="Beck B.J."/>
            <person name="De Vos P."/>
            <person name="Vandamme P."/>
            <person name="Eisen J.A."/>
            <person name="Garrity G."/>
            <person name="Hugenholtz P."/>
            <person name="Kyrpides N.C."/>
        </authorList>
    </citation>
    <scope>NUCLEOTIDE SEQUENCE [LARGE SCALE GENOMIC DNA]</scope>
    <source>
        <strain evidence="12 13">CGMCC 1.10116</strain>
    </source>
</reference>
<dbReference type="NCBIfam" id="TIGR01204">
    <property type="entry name" value="bioW"/>
    <property type="match status" value="1"/>
</dbReference>
<dbReference type="Pfam" id="PF03744">
    <property type="entry name" value="BioW"/>
    <property type="match status" value="1"/>
</dbReference>
<evidence type="ECO:0000256" key="6">
    <source>
        <dbReference type="ARBA" id="ARBA00022741"/>
    </source>
</evidence>
<keyword evidence="13" id="KW-1185">Reference proteome</keyword>
<dbReference type="RefSeq" id="WP_144449667.1">
    <property type="nucleotide sequence ID" value="NZ_VLKZ01000003.1"/>
</dbReference>
<organism evidence="12 13">
    <name type="scientific">Halalkalibacter nanhaiisediminis</name>
    <dbReference type="NCBI Taxonomy" id="688079"/>
    <lineage>
        <taxon>Bacteria</taxon>
        <taxon>Bacillati</taxon>
        <taxon>Bacillota</taxon>
        <taxon>Bacilli</taxon>
        <taxon>Bacillales</taxon>
        <taxon>Bacillaceae</taxon>
        <taxon>Halalkalibacter</taxon>
    </lineage>
</organism>
<dbReference type="GO" id="GO:0005524">
    <property type="term" value="F:ATP binding"/>
    <property type="evidence" value="ECO:0007669"/>
    <property type="project" value="UniProtKB-KW"/>
</dbReference>
<comment type="similarity">
    <text evidence="11">Belongs to the BioW family.</text>
</comment>
<evidence type="ECO:0000256" key="4">
    <source>
        <dbReference type="ARBA" id="ARBA00012984"/>
    </source>
</evidence>
<dbReference type="EC" id="6.2.1.14" evidence="4 11"/>
<dbReference type="GO" id="GO:0000287">
    <property type="term" value="F:magnesium ion binding"/>
    <property type="evidence" value="ECO:0007669"/>
    <property type="project" value="UniProtKB-UniRule"/>
</dbReference>
<dbReference type="GO" id="GO:0042410">
    <property type="term" value="F:6-carboxyhexanoate-CoA ligase activity"/>
    <property type="evidence" value="ECO:0007669"/>
    <property type="project" value="UniProtKB-UniRule"/>
</dbReference>
<comment type="pathway">
    <text evidence="2 11">Metabolic intermediate metabolism; pimeloyl-CoA biosynthesis; pimeloyl-CoA from pimelate: step 1/1.</text>
</comment>
<evidence type="ECO:0000256" key="1">
    <source>
        <dbReference type="ARBA" id="ARBA00001946"/>
    </source>
</evidence>
<comment type="catalytic activity">
    <reaction evidence="10 11">
        <text>heptanedioate + ATP + CoA = 6-carboxyhexanoyl-CoA + AMP + diphosphate</text>
        <dbReference type="Rhea" id="RHEA:14781"/>
        <dbReference type="ChEBI" id="CHEBI:30616"/>
        <dbReference type="ChEBI" id="CHEBI:33019"/>
        <dbReference type="ChEBI" id="CHEBI:36165"/>
        <dbReference type="ChEBI" id="CHEBI:57287"/>
        <dbReference type="ChEBI" id="CHEBI:57360"/>
        <dbReference type="ChEBI" id="CHEBI:456215"/>
        <dbReference type="EC" id="6.2.1.14"/>
    </reaction>
</comment>
<dbReference type="EMBL" id="VLKZ01000003">
    <property type="protein sequence ID" value="TWI57994.1"/>
    <property type="molecule type" value="Genomic_DNA"/>
</dbReference>
<evidence type="ECO:0000313" key="12">
    <source>
        <dbReference type="EMBL" id="TWI57994.1"/>
    </source>
</evidence>
<comment type="function">
    <text evidence="11">Catalyzes the transformation of pimelate into pimeloyl-CoA with concomitant hydrolysis of ATP to AMP.</text>
</comment>
<evidence type="ECO:0000256" key="2">
    <source>
        <dbReference type="ARBA" id="ARBA00005075"/>
    </source>
</evidence>
<protein>
    <recommendedName>
        <fullName evidence="4 11">6-carboxyhexanoate--CoA ligase</fullName>
        <ecNumber evidence="4 11">6.2.1.14</ecNumber>
    </recommendedName>
    <alternativeName>
        <fullName evidence="11">Pimeloyl-CoA synthase</fullName>
    </alternativeName>
</protein>
<evidence type="ECO:0000256" key="7">
    <source>
        <dbReference type="ARBA" id="ARBA00022756"/>
    </source>
</evidence>
<dbReference type="AlphaFoldDB" id="A0A562QMM7"/>
<comment type="cofactor">
    <cofactor evidence="1 11">
        <name>Mg(2+)</name>
        <dbReference type="ChEBI" id="CHEBI:18420"/>
    </cofactor>
</comment>
<dbReference type="NCBIfam" id="NF002360">
    <property type="entry name" value="PRK01322.1"/>
    <property type="match status" value="1"/>
</dbReference>
<evidence type="ECO:0000256" key="11">
    <source>
        <dbReference type="HAMAP-Rule" id="MF_00668"/>
    </source>
</evidence>
<comment type="subunit">
    <text evidence="3 11">Homodimer.</text>
</comment>
<evidence type="ECO:0000313" key="13">
    <source>
        <dbReference type="Proteomes" id="UP000315711"/>
    </source>
</evidence>
<keyword evidence="6 11" id="KW-0547">Nucleotide-binding</keyword>
<comment type="caution">
    <text evidence="12">The sequence shown here is derived from an EMBL/GenBank/DDBJ whole genome shotgun (WGS) entry which is preliminary data.</text>
</comment>
<dbReference type="Proteomes" id="UP000315711">
    <property type="component" value="Unassembled WGS sequence"/>
</dbReference>
<dbReference type="OrthoDB" id="9792985at2"/>
<dbReference type="HAMAP" id="MF_00668">
    <property type="entry name" value="BioW"/>
    <property type="match status" value="1"/>
</dbReference>
<keyword evidence="5 11" id="KW-0436">Ligase</keyword>
<gene>
    <name evidence="11" type="primary">bioW</name>
    <name evidence="12" type="ORF">IQ10_01325</name>
</gene>
<accession>A0A562QMM7</accession>
<evidence type="ECO:0000256" key="5">
    <source>
        <dbReference type="ARBA" id="ARBA00022598"/>
    </source>
</evidence>
<evidence type="ECO:0000256" key="10">
    <source>
        <dbReference type="ARBA" id="ARBA00049553"/>
    </source>
</evidence>
<keyword evidence="7 11" id="KW-0093">Biotin biosynthesis</keyword>
<dbReference type="InterPro" id="IPR005499">
    <property type="entry name" value="BioW"/>
</dbReference>
<dbReference type="GO" id="GO:0009102">
    <property type="term" value="P:biotin biosynthetic process"/>
    <property type="evidence" value="ECO:0007669"/>
    <property type="project" value="UniProtKB-UniRule"/>
</dbReference>
<proteinExistence type="inferred from homology"/>
<keyword evidence="8 11" id="KW-0067">ATP-binding</keyword>
<evidence type="ECO:0000256" key="3">
    <source>
        <dbReference type="ARBA" id="ARBA00011738"/>
    </source>
</evidence>
<keyword evidence="9 11" id="KW-0460">Magnesium</keyword>
<name>A0A562QMM7_9BACI</name>
<dbReference type="UniPathway" id="UPA00999">
    <property type="reaction ID" value="UER00351"/>
</dbReference>
<evidence type="ECO:0000256" key="8">
    <source>
        <dbReference type="ARBA" id="ARBA00022840"/>
    </source>
</evidence>
<evidence type="ECO:0000256" key="9">
    <source>
        <dbReference type="ARBA" id="ARBA00022842"/>
    </source>
</evidence>
<sequence>MHEDKIFSVRMRAAKNGAHEQGGKHISGGEMLSTYQDMKHAVHTLLEKALNHSKGNPDFMQIQFEAINEPIQQIEPLFVQTNEVGSVERGQIVAKGLLEQAGVPRSEIEKAYAQIPEYSGNRGAIFFDISTGERIDNRGAKGVRVSRMDWKHANFEAWANSQQMSANLRVKEALVLATKVSQHPATVAELCWSDDPDYITGYVASKELGYQRITKLKEYGDENGCRIFFVDGLTDVSSYIYYLEKQPIFVHWRETDDKRIN</sequence>